<keyword evidence="2" id="KW-1185">Reference proteome</keyword>
<evidence type="ECO:0000313" key="2">
    <source>
        <dbReference type="Proteomes" id="UP000768646"/>
    </source>
</evidence>
<dbReference type="EMBL" id="JABTEG010000011">
    <property type="protein sequence ID" value="KAG4304135.1"/>
    <property type="molecule type" value="Genomic_DNA"/>
</dbReference>
<evidence type="ECO:0000313" key="1">
    <source>
        <dbReference type="EMBL" id="KAG4304135.1"/>
    </source>
</evidence>
<proteinExistence type="predicted"/>
<reference evidence="1 2" key="1">
    <citation type="journal article" date="2021" name="Commun. Biol.">
        <title>Genomic insights into the host specific adaptation of the Pneumocystis genus.</title>
        <authorList>
            <person name="Cisse O.H."/>
            <person name="Ma L."/>
            <person name="Dekker J.P."/>
            <person name="Khil P.P."/>
            <person name="Youn J.-H."/>
            <person name="Brenchley J.M."/>
            <person name="Blair R."/>
            <person name="Pahar B."/>
            <person name="Chabe M."/>
            <person name="Van Rompay K.K.A."/>
            <person name="Keesler R."/>
            <person name="Sukura A."/>
            <person name="Hirsch V."/>
            <person name="Kutty G."/>
            <person name="Liu Y."/>
            <person name="Peng L."/>
            <person name="Chen J."/>
            <person name="Song J."/>
            <person name="Weissenbacher-Lang C."/>
            <person name="Xu J."/>
            <person name="Upham N.S."/>
            <person name="Stajich J.E."/>
            <person name="Cuomo C.A."/>
            <person name="Cushion M.T."/>
            <person name="Kovacs J.A."/>
        </authorList>
    </citation>
    <scope>NUCLEOTIDE SEQUENCE [LARGE SCALE GENOMIC DNA]</scope>
    <source>
        <strain evidence="1 2">RABM</strain>
    </source>
</reference>
<protein>
    <submittedName>
        <fullName evidence="1">Uncharacterized protein</fullName>
    </submittedName>
</protein>
<gene>
    <name evidence="1" type="ORF">PORY_002499</name>
</gene>
<dbReference type="Proteomes" id="UP000768646">
    <property type="component" value="Unassembled WGS sequence"/>
</dbReference>
<organism evidence="1 2">
    <name type="scientific">Pneumocystis oryctolagi</name>
    <dbReference type="NCBI Taxonomy" id="42067"/>
    <lineage>
        <taxon>Eukaryota</taxon>
        <taxon>Fungi</taxon>
        <taxon>Dikarya</taxon>
        <taxon>Ascomycota</taxon>
        <taxon>Taphrinomycotina</taxon>
        <taxon>Pneumocystomycetes</taxon>
        <taxon>Pneumocystaceae</taxon>
        <taxon>Pneumocystis</taxon>
    </lineage>
</organism>
<accession>A0ACB7CAS9</accession>
<sequence length="559" mass="64297">MFQHSSLLQYKEKQIPSNFPSILHSDMPFQHAECVKRPNKVISSFSGDFLDDCFEKPYPTRFFNYNEWRETQNWRGVKETNHILKTTNLVSGRKVINKYEIIREIGRGVHGKVKLALDLSSNEYVALKVIERNSRKRLGRNETSSQEQKIRREIAILKKCIHPHVVLLKEVMDDPMSKKIYLVLEYMEGGEVIWRTSDDKPALTIWQAQSTFRDVVLGLEYLHYQGIIHRDIKPANLLWTKNHVVKISDFGVSYCNTCLSEEENELELAKTAGTPAFFAPELCYCDPSKRSAVTKAIDIWALGITLYCLLFGCCPFTADGEYELMNVILTKPLEIPSSPCIGDKAKDLLKKLLKKDPNDRITLEEVKRHPWILENISDPASWIKETDPRNYQLLEVTQQEVDGAVSIVDKLKRKLTKLSSKFSRLAITIGLKKNDRNIDSSQMQLHSHKSTEKKVSDQNLNNLDLISHEIHSKIKPESTPAHIKKIIYEEYDNTNLSSSEPSITSYVKSNIGFSKMIRSRAYSNLSARTFPNFSKSQNYNAYYIMDDNSVTEKCNINDE</sequence>
<name>A0ACB7CAS9_9ASCO</name>
<comment type="caution">
    <text evidence="1">The sequence shown here is derived from an EMBL/GenBank/DDBJ whole genome shotgun (WGS) entry which is preliminary data.</text>
</comment>